<gene>
    <name evidence="2" type="ORF">TSOC_011215</name>
</gene>
<evidence type="ECO:0000313" key="2">
    <source>
        <dbReference type="EMBL" id="PNH02773.1"/>
    </source>
</evidence>
<dbReference type="Gene3D" id="3.40.50.300">
    <property type="entry name" value="P-loop containing nucleotide triphosphate hydrolases"/>
    <property type="match status" value="1"/>
</dbReference>
<reference evidence="2 3" key="1">
    <citation type="journal article" date="2017" name="Mol. Biol. Evol.">
        <title>The 4-celled Tetrabaena socialis nuclear genome reveals the essential components for genetic control of cell number at the origin of multicellularity in the volvocine lineage.</title>
        <authorList>
            <person name="Featherston J."/>
            <person name="Arakaki Y."/>
            <person name="Hanschen E.R."/>
            <person name="Ferris P.J."/>
            <person name="Michod R.E."/>
            <person name="Olson B.J.S.C."/>
            <person name="Nozaki H."/>
            <person name="Durand P.M."/>
        </authorList>
    </citation>
    <scope>NUCLEOTIDE SEQUENCE [LARGE SCALE GENOMIC DNA]</scope>
    <source>
        <strain evidence="2 3">NIES-571</strain>
    </source>
</reference>
<accession>A0A2J7ZR69</accession>
<dbReference type="EMBL" id="PGGS01000598">
    <property type="protein sequence ID" value="PNH02773.1"/>
    <property type="molecule type" value="Genomic_DNA"/>
</dbReference>
<evidence type="ECO:0000313" key="3">
    <source>
        <dbReference type="Proteomes" id="UP000236333"/>
    </source>
</evidence>
<keyword evidence="2" id="KW-0347">Helicase</keyword>
<feature type="non-terminal residue" evidence="2">
    <location>
        <position position="1"/>
    </location>
</feature>
<evidence type="ECO:0000259" key="1">
    <source>
        <dbReference type="Pfam" id="PF13086"/>
    </source>
</evidence>
<dbReference type="PANTHER" id="PTHR10887">
    <property type="entry name" value="DNA2/NAM7 HELICASE FAMILY"/>
    <property type="match status" value="1"/>
</dbReference>
<dbReference type="InterPro" id="IPR041677">
    <property type="entry name" value="DNA2/NAM7_AAA_11"/>
</dbReference>
<dbReference type="InterPro" id="IPR045055">
    <property type="entry name" value="DNA2/NAM7-like"/>
</dbReference>
<dbReference type="AlphaFoldDB" id="A0A2J7ZR69"/>
<keyword evidence="2" id="KW-0378">Hydrolase</keyword>
<dbReference type="GO" id="GO:0004386">
    <property type="term" value="F:helicase activity"/>
    <property type="evidence" value="ECO:0007669"/>
    <property type="project" value="UniProtKB-KW"/>
</dbReference>
<dbReference type="OrthoDB" id="6513042at2759"/>
<dbReference type="InterPro" id="IPR027417">
    <property type="entry name" value="P-loop_NTPase"/>
</dbReference>
<dbReference type="Pfam" id="PF13086">
    <property type="entry name" value="AAA_11"/>
    <property type="match status" value="1"/>
</dbReference>
<keyword evidence="2" id="KW-0547">Nucleotide-binding</keyword>
<dbReference type="SUPFAM" id="SSF52540">
    <property type="entry name" value="P-loop containing nucleoside triphosphate hydrolases"/>
    <property type="match status" value="1"/>
</dbReference>
<keyword evidence="3" id="KW-1185">Reference proteome</keyword>
<comment type="caution">
    <text evidence="2">The sequence shown here is derived from an EMBL/GenBank/DDBJ whole genome shotgun (WGS) entry which is preliminary data.</text>
</comment>
<dbReference type="PANTHER" id="PTHR10887:SF495">
    <property type="entry name" value="HELICASE SENATAXIN ISOFORM X1-RELATED"/>
    <property type="match status" value="1"/>
</dbReference>
<proteinExistence type="predicted"/>
<organism evidence="2 3">
    <name type="scientific">Tetrabaena socialis</name>
    <dbReference type="NCBI Taxonomy" id="47790"/>
    <lineage>
        <taxon>Eukaryota</taxon>
        <taxon>Viridiplantae</taxon>
        <taxon>Chlorophyta</taxon>
        <taxon>core chlorophytes</taxon>
        <taxon>Chlorophyceae</taxon>
        <taxon>CS clade</taxon>
        <taxon>Chlamydomonadales</taxon>
        <taxon>Tetrabaenaceae</taxon>
        <taxon>Tetrabaena</taxon>
    </lineage>
</organism>
<protein>
    <submittedName>
        <fullName evidence="2">Putative ATP-dependent helicase C29A10.10c</fullName>
    </submittedName>
</protein>
<feature type="non-terminal residue" evidence="2">
    <location>
        <position position="77"/>
    </location>
</feature>
<dbReference type="Proteomes" id="UP000236333">
    <property type="component" value="Unassembled WGS sequence"/>
</dbReference>
<keyword evidence="2" id="KW-0067">ATP-binding</keyword>
<feature type="domain" description="DNA2/NAM7 helicase helicase" evidence="1">
    <location>
        <begin position="5"/>
        <end position="47"/>
    </location>
</feature>
<sequence length="77" mass="8306">PMDGCTFPIVIMDEAGQSSEQEAMIPLSRGCKMAILVGDPKQLPPFFPSLNLRGTGPKPGPEHRSLLDCLLDNKVAQ</sequence>
<name>A0A2J7ZR69_9CHLO</name>